<evidence type="ECO:0000256" key="2">
    <source>
        <dbReference type="ARBA" id="ARBA00023274"/>
    </source>
</evidence>
<organism evidence="7 8">
    <name type="scientific">Segatella cerevisiae</name>
    <dbReference type="NCBI Taxonomy" id="2053716"/>
    <lineage>
        <taxon>Bacteria</taxon>
        <taxon>Pseudomonadati</taxon>
        <taxon>Bacteroidota</taxon>
        <taxon>Bacteroidia</taxon>
        <taxon>Bacteroidales</taxon>
        <taxon>Prevotellaceae</taxon>
        <taxon>Segatella</taxon>
    </lineage>
</organism>
<evidence type="ECO:0000256" key="3">
    <source>
        <dbReference type="HAMAP-Rule" id="MF_01365"/>
    </source>
</evidence>
<dbReference type="PANTHER" id="PTHR11655">
    <property type="entry name" value="60S/50S RIBOSOMAL PROTEIN L6/L9"/>
    <property type="match status" value="1"/>
</dbReference>
<feature type="domain" description="Large ribosomal subunit protein uL6 alpha-beta" evidence="6">
    <location>
        <begin position="96"/>
        <end position="173"/>
    </location>
</feature>
<dbReference type="RefSeq" id="WP_252760874.1">
    <property type="nucleotide sequence ID" value="NZ_JAMXLY010000020.1"/>
</dbReference>
<dbReference type="PROSITE" id="PS00525">
    <property type="entry name" value="RIBOSOMAL_L6_1"/>
    <property type="match status" value="1"/>
</dbReference>
<evidence type="ECO:0000259" key="6">
    <source>
        <dbReference type="Pfam" id="PF00347"/>
    </source>
</evidence>
<keyword evidence="1 3" id="KW-0689">Ribosomal protein</keyword>
<dbReference type="HAMAP" id="MF_01365_B">
    <property type="entry name" value="Ribosomal_uL6_B"/>
    <property type="match status" value="1"/>
</dbReference>
<gene>
    <name evidence="3 7" type="primary">rplF</name>
    <name evidence="7" type="ORF">NG821_06610</name>
</gene>
<dbReference type="InterPro" id="IPR036789">
    <property type="entry name" value="Ribosomal_uL6-like_a/b-dom_sf"/>
</dbReference>
<protein>
    <recommendedName>
        <fullName evidence="3">Large ribosomal subunit protein uL6</fullName>
    </recommendedName>
</protein>
<comment type="caution">
    <text evidence="7">The sequence shown here is derived from an EMBL/GenBank/DDBJ whole genome shotgun (WGS) entry which is preliminary data.</text>
</comment>
<evidence type="ECO:0000256" key="4">
    <source>
        <dbReference type="RuleBase" id="RU003869"/>
    </source>
</evidence>
<dbReference type="InterPro" id="IPR019906">
    <property type="entry name" value="Ribosomal_uL6_bac-type"/>
</dbReference>
<keyword evidence="8" id="KW-1185">Reference proteome</keyword>
<dbReference type="InterPro" id="IPR020040">
    <property type="entry name" value="Ribosomal_uL6_a/b-dom"/>
</dbReference>
<keyword evidence="3 5" id="KW-0699">rRNA-binding</keyword>
<evidence type="ECO:0000313" key="8">
    <source>
        <dbReference type="Proteomes" id="UP001204015"/>
    </source>
</evidence>
<dbReference type="Gene3D" id="3.90.930.12">
    <property type="entry name" value="Ribosomal protein L6, alpha-beta domain"/>
    <property type="match status" value="2"/>
</dbReference>
<evidence type="ECO:0000256" key="5">
    <source>
        <dbReference type="RuleBase" id="RU003870"/>
    </source>
</evidence>
<dbReference type="InterPro" id="IPR002358">
    <property type="entry name" value="Ribosomal_uL6_CS"/>
</dbReference>
<dbReference type="PANTHER" id="PTHR11655:SF14">
    <property type="entry name" value="LARGE RIBOSOMAL SUBUNIT PROTEIN UL6M"/>
    <property type="match status" value="1"/>
</dbReference>
<dbReference type="Pfam" id="PF00347">
    <property type="entry name" value="Ribosomal_L6"/>
    <property type="match status" value="2"/>
</dbReference>
<dbReference type="EMBL" id="JAMXLY010000020">
    <property type="protein sequence ID" value="MCO6025516.1"/>
    <property type="molecule type" value="Genomic_DNA"/>
</dbReference>
<name>A0ABT1BWS0_9BACT</name>
<evidence type="ECO:0000256" key="1">
    <source>
        <dbReference type="ARBA" id="ARBA00022980"/>
    </source>
</evidence>
<dbReference type="NCBIfam" id="TIGR03654">
    <property type="entry name" value="L6_bact"/>
    <property type="match status" value="1"/>
</dbReference>
<dbReference type="Proteomes" id="UP001204015">
    <property type="component" value="Unassembled WGS sequence"/>
</dbReference>
<sequence length="190" mass="20971">MSRIGKLPVNIPAGVTVNFDEKAGVINVKGPKGELSQKIDPSIKLAISKDTITFEVDEKSLVDEKQKQAFHGLYRSLVHNMVVGVSEGYSKTMELVGVGYRVTNQGNIIELTLGYTHPIFMQLPKEVKVLTKTERNQNPIITLESCDKALLGLICAKIRSFRMPEPYKGKGILFKGEVIRRKSGKTAAAK</sequence>
<keyword evidence="3 5" id="KW-0694">RNA-binding</keyword>
<proteinExistence type="inferred from homology"/>
<dbReference type="SUPFAM" id="SSF56053">
    <property type="entry name" value="Ribosomal protein L6"/>
    <property type="match status" value="2"/>
</dbReference>
<comment type="subunit">
    <text evidence="3">Part of the 50S ribosomal subunit.</text>
</comment>
<dbReference type="GO" id="GO:0005840">
    <property type="term" value="C:ribosome"/>
    <property type="evidence" value="ECO:0007669"/>
    <property type="project" value="UniProtKB-KW"/>
</dbReference>
<dbReference type="PRINTS" id="PR00059">
    <property type="entry name" value="RIBOSOMALL6"/>
</dbReference>
<accession>A0ABT1BWS0</accession>
<dbReference type="InterPro" id="IPR000702">
    <property type="entry name" value="Ribosomal_uL6-like"/>
</dbReference>
<comment type="function">
    <text evidence="3 5">This protein binds to the 23S rRNA, and is important in its secondary structure. It is located near the subunit interface in the base of the L7/L12 stalk, and near the tRNA binding site of the peptidyltransferase center.</text>
</comment>
<evidence type="ECO:0000313" key="7">
    <source>
        <dbReference type="EMBL" id="MCO6025516.1"/>
    </source>
</evidence>
<feature type="domain" description="Large ribosomal subunit protein uL6 alpha-beta" evidence="6">
    <location>
        <begin position="11"/>
        <end position="88"/>
    </location>
</feature>
<keyword evidence="2 3" id="KW-0687">Ribonucleoprotein</keyword>
<comment type="similarity">
    <text evidence="3 4">Belongs to the universal ribosomal protein uL6 family.</text>
</comment>
<reference evidence="7 8" key="1">
    <citation type="submission" date="2022-06" db="EMBL/GenBank/DDBJ databases">
        <title>A taxonomic note on the genus Prevotella: Description of four novel genera and emended description of the genera Hallella and Xylanibacter.</title>
        <authorList>
            <person name="Hitch T.C.A."/>
        </authorList>
    </citation>
    <scope>NUCLEOTIDE SEQUENCE [LARGE SCALE GENOMIC DNA]</scope>
    <source>
        <strain evidence="7 8">DSM 100619</strain>
    </source>
</reference>
<dbReference type="PIRSF" id="PIRSF002162">
    <property type="entry name" value="Ribosomal_L6"/>
    <property type="match status" value="1"/>
</dbReference>